<feature type="compositionally biased region" description="Basic and acidic residues" evidence="6">
    <location>
        <begin position="45"/>
        <end position="54"/>
    </location>
</feature>
<dbReference type="PROSITE" id="PS50292">
    <property type="entry name" value="PEROXIDASE_3"/>
    <property type="match status" value="1"/>
</dbReference>
<evidence type="ECO:0000256" key="3">
    <source>
        <dbReference type="ARBA" id="ARBA00023002"/>
    </source>
</evidence>
<dbReference type="GO" id="GO:0005506">
    <property type="term" value="F:iron ion binding"/>
    <property type="evidence" value="ECO:0007669"/>
    <property type="project" value="InterPro"/>
</dbReference>
<accession>A0A9P8L809</accession>
<evidence type="ECO:0000256" key="1">
    <source>
        <dbReference type="ARBA" id="ARBA00022723"/>
    </source>
</evidence>
<keyword evidence="1 5" id="KW-0479">Metal-binding</keyword>
<reference evidence="7" key="1">
    <citation type="submission" date="2021-03" db="EMBL/GenBank/DDBJ databases">
        <title>Comparative genomics and phylogenomic investigation of the class Geoglossomycetes provide insights into ecological specialization and systematics.</title>
        <authorList>
            <person name="Melie T."/>
            <person name="Pirro S."/>
            <person name="Miller A.N."/>
            <person name="Quandt A."/>
        </authorList>
    </citation>
    <scope>NUCLEOTIDE SEQUENCE</scope>
    <source>
        <strain evidence="7">CAQ_001_2017</strain>
    </source>
</reference>
<dbReference type="InterPro" id="IPR036396">
    <property type="entry name" value="Cyt_P450_sf"/>
</dbReference>
<dbReference type="InterPro" id="IPR037120">
    <property type="entry name" value="Haem_peroxidase_sf_animal"/>
</dbReference>
<protein>
    <submittedName>
        <fullName evidence="7">Uncharacterized protein</fullName>
    </submittedName>
</protein>
<dbReference type="InterPro" id="IPR050783">
    <property type="entry name" value="Oxylipin_biosynth_metab"/>
</dbReference>
<name>A0A9P8L809_9PEZI</name>
<dbReference type="GO" id="GO:0020037">
    <property type="term" value="F:heme binding"/>
    <property type="evidence" value="ECO:0007669"/>
    <property type="project" value="InterPro"/>
</dbReference>
<gene>
    <name evidence="7" type="ORF">GP486_006082</name>
</gene>
<dbReference type="GO" id="GO:0051213">
    <property type="term" value="F:dioxygenase activity"/>
    <property type="evidence" value="ECO:0007669"/>
    <property type="project" value="UniProtKB-KW"/>
</dbReference>
<dbReference type="GO" id="GO:0006631">
    <property type="term" value="P:fatty acid metabolic process"/>
    <property type="evidence" value="ECO:0007669"/>
    <property type="project" value="UniProtKB-ARBA"/>
</dbReference>
<evidence type="ECO:0000256" key="6">
    <source>
        <dbReference type="SAM" id="MobiDB-lite"/>
    </source>
</evidence>
<dbReference type="EMBL" id="JAGHQM010001278">
    <property type="protein sequence ID" value="KAH0555975.1"/>
    <property type="molecule type" value="Genomic_DNA"/>
</dbReference>
<dbReference type="Gene3D" id="1.10.640.10">
    <property type="entry name" value="Haem peroxidase domain superfamily, animal type"/>
    <property type="match status" value="1"/>
</dbReference>
<dbReference type="Proteomes" id="UP000750711">
    <property type="component" value="Unassembled WGS sequence"/>
</dbReference>
<dbReference type="PANTHER" id="PTHR11903">
    <property type="entry name" value="PROSTAGLANDIN G/H SYNTHASE"/>
    <property type="match status" value="1"/>
</dbReference>
<evidence type="ECO:0000256" key="2">
    <source>
        <dbReference type="ARBA" id="ARBA00022964"/>
    </source>
</evidence>
<dbReference type="InterPro" id="IPR034812">
    <property type="entry name" value="Ppo-like_N"/>
</dbReference>
<proteinExistence type="predicted"/>
<keyword evidence="2" id="KW-0223">Dioxygenase</keyword>
<evidence type="ECO:0000256" key="5">
    <source>
        <dbReference type="PIRSR" id="PIRSR619791-2"/>
    </source>
</evidence>
<dbReference type="GO" id="GO:0004601">
    <property type="term" value="F:peroxidase activity"/>
    <property type="evidence" value="ECO:0007669"/>
    <property type="project" value="InterPro"/>
</dbReference>
<dbReference type="InterPro" id="IPR019791">
    <property type="entry name" value="Haem_peroxidase_animal"/>
</dbReference>
<dbReference type="InterPro" id="IPR010255">
    <property type="entry name" value="Haem_peroxidase_sf"/>
</dbReference>
<dbReference type="GO" id="GO:0004497">
    <property type="term" value="F:monooxygenase activity"/>
    <property type="evidence" value="ECO:0007669"/>
    <property type="project" value="InterPro"/>
</dbReference>
<sequence length="766" mass="86779">MLKRYTSVFRKKEKENASNGAANGTAPLANDKAPAAKRSSFSFGLKKDKGKEQSDPGVPDHSAKREDINDVFKQYAQLIHASQRPLPSQTGDGTYIEQSVPSGLWQDLKNLGFKDVNTLLEVMKNKASGELTDDKTYIMERIIQLVSGLPALSKNRFNLTNQFIDELWNSLQHPPLSYLGDDFAYRQADGSNNNIMYPHIGAANTPYARSVRPGIAQRGALPDPGVVFDSVMARENVFPDLFRTSHQDPNISLTSSYLDLSPLYGSNQAEQDSIRTFKDGKMKPDCFSEKRLLGFPPGVGCILIMFNRFHNYVVEQLAVINEKGRFTKPSSKLSAEQQEKAWAKYDNDLFQTGRLVVCGLYINIILLDYLRTIVNLNRSNTTWTLDPRVDMGDGMNHVKVYTEDGAPRGIGNQVSAEFNLLYRWHSAISDRDDKWTQDFYRELFPGKEPSEVCIPELLTGLGRWEHELDPDPLKRPFAKLERQANGSYRDADIVKILTESIEDPAGSFGANNVPKVLRAVEVLGILQARKWNCATLNEFRKFFGLKAHETFEDINSDPHVADQLRRLYDHPDFVEMYPGLVAEEAKVPMVPGVGICPTFTVSRAILSDAVCLVRGDRFYTVDYHPKNLTTWGYNEVQYDLNIEQNKKILTDLGRVDQYCWDRPAFIPPRINLTSYVGAKCVLENQQKFKVTWGEGFGFLMGKEGLNFMLSGDTPHHASQRKLMAGSLYRDGWHQQVKEFYEYITLKLLREKSYKLAGVNQVDVVRE</sequence>
<keyword evidence="5" id="KW-0349">Heme</keyword>
<feature type="region of interest" description="Disordered" evidence="6">
    <location>
        <begin position="1"/>
        <end position="64"/>
    </location>
</feature>
<keyword evidence="8" id="KW-1185">Reference proteome</keyword>
<keyword evidence="3" id="KW-0560">Oxidoreductase</keyword>
<dbReference type="PANTHER" id="PTHR11903:SF13">
    <property type="entry name" value="LINOLEATE 10R-LIPOXYGENASE"/>
    <property type="match status" value="1"/>
</dbReference>
<evidence type="ECO:0000313" key="7">
    <source>
        <dbReference type="EMBL" id="KAH0555975.1"/>
    </source>
</evidence>
<dbReference type="Pfam" id="PF03098">
    <property type="entry name" value="An_peroxidase"/>
    <property type="match status" value="2"/>
</dbReference>
<dbReference type="GO" id="GO:0006979">
    <property type="term" value="P:response to oxidative stress"/>
    <property type="evidence" value="ECO:0007669"/>
    <property type="project" value="InterPro"/>
</dbReference>
<organism evidence="7 8">
    <name type="scientific">Trichoglossum hirsutum</name>
    <dbReference type="NCBI Taxonomy" id="265104"/>
    <lineage>
        <taxon>Eukaryota</taxon>
        <taxon>Fungi</taxon>
        <taxon>Dikarya</taxon>
        <taxon>Ascomycota</taxon>
        <taxon>Pezizomycotina</taxon>
        <taxon>Geoglossomycetes</taxon>
        <taxon>Geoglossales</taxon>
        <taxon>Geoglossaceae</taxon>
        <taxon>Trichoglossum</taxon>
    </lineage>
</organism>
<feature type="binding site" description="axial binding residue" evidence="5">
    <location>
        <position position="425"/>
    </location>
    <ligand>
        <name>heme b</name>
        <dbReference type="ChEBI" id="CHEBI:60344"/>
    </ligand>
    <ligandPart>
        <name>Fe</name>
        <dbReference type="ChEBI" id="CHEBI:18248"/>
    </ligandPart>
</feature>
<dbReference type="GO" id="GO:0016705">
    <property type="term" value="F:oxidoreductase activity, acting on paired donors, with incorporation or reduction of molecular oxygen"/>
    <property type="evidence" value="ECO:0007669"/>
    <property type="project" value="InterPro"/>
</dbReference>
<evidence type="ECO:0000256" key="4">
    <source>
        <dbReference type="ARBA" id="ARBA00023004"/>
    </source>
</evidence>
<comment type="caution">
    <text evidence="7">The sequence shown here is derived from an EMBL/GenBank/DDBJ whole genome shotgun (WGS) entry which is preliminary data.</text>
</comment>
<dbReference type="SUPFAM" id="SSF48264">
    <property type="entry name" value="Cytochrome P450"/>
    <property type="match status" value="1"/>
</dbReference>
<dbReference type="SUPFAM" id="SSF48113">
    <property type="entry name" value="Heme-dependent peroxidases"/>
    <property type="match status" value="1"/>
</dbReference>
<dbReference type="AlphaFoldDB" id="A0A9P8L809"/>
<keyword evidence="4 5" id="KW-0408">Iron</keyword>
<evidence type="ECO:0000313" key="8">
    <source>
        <dbReference type="Proteomes" id="UP000750711"/>
    </source>
</evidence>
<dbReference type="CDD" id="cd09817">
    <property type="entry name" value="linoleate_diol_synthase_like"/>
    <property type="match status" value="1"/>
</dbReference>